<sequence>MNQFAVACDDYSSNYPLAFHSIIEAGIREAAANNLDGISLKLSHFCITGTNIRDLKLIWSTNTSNVQSLLVDTTLLIFTLMRSLERDEPTFPIGFNLSSCQKFESLTLRGKDIWLRGKG</sequence>
<reference evidence="1" key="2">
    <citation type="submission" date="2020-11" db="EMBL/GenBank/DDBJ databases">
        <authorList>
            <person name="McCartney M.A."/>
            <person name="Auch B."/>
            <person name="Kono T."/>
            <person name="Mallez S."/>
            <person name="Becker A."/>
            <person name="Gohl D.M."/>
            <person name="Silverstein K.A.T."/>
            <person name="Koren S."/>
            <person name="Bechman K.B."/>
            <person name="Herman A."/>
            <person name="Abrahante J.E."/>
            <person name="Garbe J."/>
        </authorList>
    </citation>
    <scope>NUCLEOTIDE SEQUENCE</scope>
    <source>
        <strain evidence="1">Duluth1</strain>
        <tissue evidence="1">Whole animal</tissue>
    </source>
</reference>
<protein>
    <submittedName>
        <fullName evidence="1">Uncharacterized protein</fullName>
    </submittedName>
</protein>
<comment type="caution">
    <text evidence="1">The sequence shown here is derived from an EMBL/GenBank/DDBJ whole genome shotgun (WGS) entry which is preliminary data.</text>
</comment>
<reference evidence="1" key="1">
    <citation type="journal article" date="2019" name="bioRxiv">
        <title>The Genome of the Zebra Mussel, Dreissena polymorpha: A Resource for Invasive Species Research.</title>
        <authorList>
            <person name="McCartney M.A."/>
            <person name="Auch B."/>
            <person name="Kono T."/>
            <person name="Mallez S."/>
            <person name="Zhang Y."/>
            <person name="Obille A."/>
            <person name="Becker A."/>
            <person name="Abrahante J.E."/>
            <person name="Garbe J."/>
            <person name="Badalamenti J.P."/>
            <person name="Herman A."/>
            <person name="Mangelson H."/>
            <person name="Liachko I."/>
            <person name="Sullivan S."/>
            <person name="Sone E.D."/>
            <person name="Koren S."/>
            <person name="Silverstein K.A.T."/>
            <person name="Beckman K.B."/>
            <person name="Gohl D.M."/>
        </authorList>
    </citation>
    <scope>NUCLEOTIDE SEQUENCE</scope>
    <source>
        <strain evidence="1">Duluth1</strain>
        <tissue evidence="1">Whole animal</tissue>
    </source>
</reference>
<dbReference type="AlphaFoldDB" id="A0A9D4JJT1"/>
<gene>
    <name evidence="1" type="ORF">DPMN_143130</name>
</gene>
<accession>A0A9D4JJT1</accession>
<name>A0A9D4JJT1_DREPO</name>
<organism evidence="1 2">
    <name type="scientific">Dreissena polymorpha</name>
    <name type="common">Zebra mussel</name>
    <name type="synonym">Mytilus polymorpha</name>
    <dbReference type="NCBI Taxonomy" id="45954"/>
    <lineage>
        <taxon>Eukaryota</taxon>
        <taxon>Metazoa</taxon>
        <taxon>Spiralia</taxon>
        <taxon>Lophotrochozoa</taxon>
        <taxon>Mollusca</taxon>
        <taxon>Bivalvia</taxon>
        <taxon>Autobranchia</taxon>
        <taxon>Heteroconchia</taxon>
        <taxon>Euheterodonta</taxon>
        <taxon>Imparidentia</taxon>
        <taxon>Neoheterodontei</taxon>
        <taxon>Myida</taxon>
        <taxon>Dreissenoidea</taxon>
        <taxon>Dreissenidae</taxon>
        <taxon>Dreissena</taxon>
    </lineage>
</organism>
<evidence type="ECO:0000313" key="1">
    <source>
        <dbReference type="EMBL" id="KAH3814625.1"/>
    </source>
</evidence>
<dbReference type="Proteomes" id="UP000828390">
    <property type="component" value="Unassembled WGS sequence"/>
</dbReference>
<evidence type="ECO:0000313" key="2">
    <source>
        <dbReference type="Proteomes" id="UP000828390"/>
    </source>
</evidence>
<keyword evidence="2" id="KW-1185">Reference proteome</keyword>
<dbReference type="EMBL" id="JAIWYP010000006">
    <property type="protein sequence ID" value="KAH3814625.1"/>
    <property type="molecule type" value="Genomic_DNA"/>
</dbReference>
<proteinExistence type="predicted"/>